<dbReference type="EMBL" id="JBIENY010000411">
    <property type="protein sequence ID" value="MFG6299190.1"/>
    <property type="molecule type" value="Genomic_DNA"/>
</dbReference>
<reference evidence="2 3" key="1">
    <citation type="submission" date="2024-10" db="EMBL/GenBank/DDBJ databases">
        <title>Draft genome assembly of a novel steroid transforming actinomycete isolated from African clawed frog Xenopus laevis.</title>
        <authorList>
            <person name="Bragin E."/>
            <person name="Kollerov V."/>
            <person name="Donova M.V."/>
        </authorList>
    </citation>
    <scope>NUCLEOTIDE SEQUENCE [LARGE SCALE GENOMIC DNA]</scope>
    <source>
        <strain evidence="2 3">MTOC-St3</strain>
    </source>
</reference>
<sequence>MSTATEPAFTSGDVTYRLTGDAVRAATAHLTPADSADPHPNRSWYVLVDTHLYYVVDLVEKATGAADVKVKTARLALAELGFPVFALAWNKLLTQGHPGHTG</sequence>
<proteinExistence type="predicted"/>
<keyword evidence="3" id="KW-1185">Reference proteome</keyword>
<evidence type="ECO:0000313" key="3">
    <source>
        <dbReference type="Proteomes" id="UP001605990"/>
    </source>
</evidence>
<accession>A0ABW7E7R5</accession>
<dbReference type="RefSeq" id="WP_394394323.1">
    <property type="nucleotide sequence ID" value="NZ_JBIENY010000262.1"/>
</dbReference>
<dbReference type="EMBL" id="JBIENY010000262">
    <property type="protein sequence ID" value="MFG6297317.1"/>
    <property type="molecule type" value="Genomic_DNA"/>
</dbReference>
<comment type="caution">
    <text evidence="2">The sequence shown here is derived from an EMBL/GenBank/DDBJ whole genome shotgun (WGS) entry which is preliminary data.</text>
</comment>
<evidence type="ECO:0000313" key="1">
    <source>
        <dbReference type="EMBL" id="MFG6297317.1"/>
    </source>
</evidence>
<organism evidence="2 3">
    <name type="scientific">Streptomyces rochei</name>
    <name type="common">Streptomyces parvullus</name>
    <dbReference type="NCBI Taxonomy" id="1928"/>
    <lineage>
        <taxon>Bacteria</taxon>
        <taxon>Bacillati</taxon>
        <taxon>Actinomycetota</taxon>
        <taxon>Actinomycetes</taxon>
        <taxon>Kitasatosporales</taxon>
        <taxon>Streptomycetaceae</taxon>
        <taxon>Streptomyces</taxon>
        <taxon>Streptomyces rochei group</taxon>
    </lineage>
</organism>
<dbReference type="Proteomes" id="UP001605990">
    <property type="component" value="Unassembled WGS sequence"/>
</dbReference>
<name>A0ABW7E7R5_STRRO</name>
<gene>
    <name evidence="1" type="ORF">ACGU38_18385</name>
    <name evidence="2" type="ORF">ACGU38_28010</name>
</gene>
<protein>
    <submittedName>
        <fullName evidence="2">Uncharacterized protein</fullName>
    </submittedName>
</protein>
<evidence type="ECO:0000313" key="2">
    <source>
        <dbReference type="EMBL" id="MFG6299190.1"/>
    </source>
</evidence>